<dbReference type="Pfam" id="PF06245">
    <property type="entry name" value="DUF1015"/>
    <property type="match status" value="1"/>
</dbReference>
<accession>A0ABR6TLI4</accession>
<dbReference type="InterPro" id="IPR008323">
    <property type="entry name" value="UCP033563"/>
</dbReference>
<dbReference type="Proteomes" id="UP000713904">
    <property type="component" value="Unassembled WGS sequence"/>
</dbReference>
<dbReference type="PANTHER" id="PTHR36454">
    <property type="entry name" value="LMO2823 PROTEIN"/>
    <property type="match status" value="1"/>
</dbReference>
<proteinExistence type="predicted"/>
<dbReference type="PANTHER" id="PTHR36454:SF1">
    <property type="entry name" value="DUF1015 DOMAIN-CONTAINING PROTEIN"/>
    <property type="match status" value="1"/>
</dbReference>
<dbReference type="RefSeq" id="WP_185624060.1">
    <property type="nucleotide sequence ID" value="NZ_JABGBW010000002.1"/>
</dbReference>
<evidence type="ECO:0000313" key="2">
    <source>
        <dbReference type="Proteomes" id="UP000713904"/>
    </source>
</evidence>
<dbReference type="EMBL" id="JABGBW010000002">
    <property type="protein sequence ID" value="MBC2576054.1"/>
    <property type="molecule type" value="Genomic_DNA"/>
</dbReference>
<dbReference type="PIRSF" id="PIRSF033563">
    <property type="entry name" value="UCP033563"/>
    <property type="match status" value="1"/>
</dbReference>
<name>A0ABR6TLI4_9FIRM</name>
<evidence type="ECO:0000313" key="1">
    <source>
        <dbReference type="EMBL" id="MBC2576054.1"/>
    </source>
</evidence>
<gene>
    <name evidence="1" type="ORF">HLB29_05080</name>
</gene>
<comment type="caution">
    <text evidence="1">The sequence shown here is derived from an EMBL/GenBank/DDBJ whole genome shotgun (WGS) entry which is preliminary data.</text>
</comment>
<protein>
    <submittedName>
        <fullName evidence="1">DUF1015 domain-containing protein</fullName>
    </submittedName>
</protein>
<organism evidence="1 2">
    <name type="scientific">Peptostreptococcus canis</name>
    <dbReference type="NCBI Taxonomy" id="1159213"/>
    <lineage>
        <taxon>Bacteria</taxon>
        <taxon>Bacillati</taxon>
        <taxon>Bacillota</taxon>
        <taxon>Clostridia</taxon>
        <taxon>Peptostreptococcales</taxon>
        <taxon>Peptostreptococcaceae</taxon>
        <taxon>Peptostreptococcus</taxon>
    </lineage>
</organism>
<reference evidence="1 2" key="1">
    <citation type="submission" date="2020-05" db="EMBL/GenBank/DDBJ databases">
        <title>Draft genome of xy-202 and genomic insight in genome of the genus Peptostreptococcus.</title>
        <authorList>
            <person name="Zhang Z."/>
        </authorList>
    </citation>
    <scope>NUCLEOTIDE SEQUENCE [LARGE SCALE GENOMIC DNA]</scope>
    <source>
        <strain evidence="1 2">DSM 27025</strain>
    </source>
</reference>
<keyword evidence="2" id="KW-1185">Reference proteome</keyword>
<sequence length="410" mass="47997">MVMVKPFKALRPNKDYVEKVAALPYDTMNTEEAKKIAKENKYTYLRIDRAEINFDNDIDIYSEKVYQKAKEVLDDFIERNILIEDKKPSLYVYREVMGDRSQIGIVGCVSVLDGINGKIKTHENTKPDKVEDRTKHIDYCQAHTGTILLTYDNNSVIDIVIAKTLNNESIYDFISEDGIRHTIWKLDEKEEEMVVNSFERVENLYIADGHHRSAAAQNYAIEKKDKNLNYSEEEEFNFYPAMIAAKNTLHVMDYNRVVKDLNGLDIDEFLNKIEENFILEKVSDEFKPEQKFEYGMYIDEQWYKLVFNKRFKLKDDSVENLDVSVLHDYLIEPILGISEPQKDKRIDFIGGIRGTDEIEKRVNEDMKVGFSLYPTSIDELLRVADEDRIMPAKSTWFEPKVRCGLFLHRI</sequence>